<keyword evidence="5" id="KW-0234">DNA repair</keyword>
<evidence type="ECO:0000256" key="1">
    <source>
        <dbReference type="ARBA" id="ARBA00004123"/>
    </source>
</evidence>
<dbReference type="Proteomes" id="UP000265120">
    <property type="component" value="Chromosome 9"/>
</dbReference>
<dbReference type="GO" id="GO:0006260">
    <property type="term" value="P:DNA replication"/>
    <property type="evidence" value="ECO:0007669"/>
    <property type="project" value="InterPro"/>
</dbReference>
<dbReference type="AlphaFoldDB" id="A0A3P8VT53"/>
<dbReference type="GeneTree" id="ENSGT00390000014091"/>
<keyword evidence="4" id="KW-0233">DNA recombination</keyword>
<accession>A0A3P8VT53</accession>
<evidence type="ECO:0000256" key="2">
    <source>
        <dbReference type="ARBA" id="ARBA00006661"/>
    </source>
</evidence>
<evidence type="ECO:0000256" key="5">
    <source>
        <dbReference type="ARBA" id="ARBA00023204"/>
    </source>
</evidence>
<comment type="subcellular location">
    <subcellularLocation>
        <location evidence="1">Nucleus</location>
    </subcellularLocation>
</comment>
<comment type="similarity">
    <text evidence="2">Belongs to the SLX4 family.</text>
</comment>
<dbReference type="Pfam" id="PF09494">
    <property type="entry name" value="Slx4"/>
    <property type="match status" value="1"/>
</dbReference>
<keyword evidence="3" id="KW-0227">DNA damage</keyword>
<reference evidence="10 11" key="1">
    <citation type="journal article" date="2014" name="Nat. Genet.">
        <title>Whole-genome sequence of a flatfish provides insights into ZW sex chromosome evolution and adaptation to a benthic lifestyle.</title>
        <authorList>
            <person name="Chen S."/>
            <person name="Zhang G."/>
            <person name="Shao C."/>
            <person name="Huang Q."/>
            <person name="Liu G."/>
            <person name="Zhang P."/>
            <person name="Song W."/>
            <person name="An N."/>
            <person name="Chalopin D."/>
            <person name="Volff J.N."/>
            <person name="Hong Y."/>
            <person name="Li Q."/>
            <person name="Sha Z."/>
            <person name="Zhou H."/>
            <person name="Xie M."/>
            <person name="Yu Q."/>
            <person name="Liu Y."/>
            <person name="Xiang H."/>
            <person name="Wang N."/>
            <person name="Wu K."/>
            <person name="Yang C."/>
            <person name="Zhou Q."/>
            <person name="Liao X."/>
            <person name="Yang L."/>
            <person name="Hu Q."/>
            <person name="Zhang J."/>
            <person name="Meng L."/>
            <person name="Jin L."/>
            <person name="Tian Y."/>
            <person name="Lian J."/>
            <person name="Yang J."/>
            <person name="Miao G."/>
            <person name="Liu S."/>
            <person name="Liang Z."/>
            <person name="Yan F."/>
            <person name="Li Y."/>
            <person name="Sun B."/>
            <person name="Zhang H."/>
            <person name="Zhang J."/>
            <person name="Zhu Y."/>
            <person name="Du M."/>
            <person name="Zhao Y."/>
            <person name="Schartl M."/>
            <person name="Tang Q."/>
            <person name="Wang J."/>
        </authorList>
    </citation>
    <scope>NUCLEOTIDE SEQUENCE</scope>
</reference>
<keyword evidence="9" id="KW-0812">Transmembrane</keyword>
<dbReference type="GO" id="GO:0000712">
    <property type="term" value="P:resolution of meiotic recombination intermediates"/>
    <property type="evidence" value="ECO:0007669"/>
    <property type="project" value="TreeGrafter"/>
</dbReference>
<keyword evidence="9" id="KW-1133">Transmembrane helix</keyword>
<dbReference type="PANTHER" id="PTHR21541">
    <property type="entry name" value="BTB POZ DOMAIN CONTAINING 12"/>
    <property type="match status" value="1"/>
</dbReference>
<evidence type="ECO:0000313" key="10">
    <source>
        <dbReference type="Ensembl" id="ENSCSEP00000018388.1"/>
    </source>
</evidence>
<proteinExistence type="inferred from homology"/>
<dbReference type="InParanoid" id="A0A3P8VT53"/>
<keyword evidence="9" id="KW-0472">Membrane</keyword>
<dbReference type="STRING" id="244447.ENSCSEP00000018388"/>
<evidence type="ECO:0000256" key="4">
    <source>
        <dbReference type="ARBA" id="ARBA00023172"/>
    </source>
</evidence>
<name>A0A3P8VT53_CYNSE</name>
<feature type="region of interest" description="Disordered" evidence="8">
    <location>
        <begin position="202"/>
        <end position="232"/>
    </location>
</feature>
<evidence type="ECO:0000256" key="9">
    <source>
        <dbReference type="SAM" id="Phobius"/>
    </source>
</evidence>
<feature type="compositionally biased region" description="Basic residues" evidence="8">
    <location>
        <begin position="222"/>
        <end position="232"/>
    </location>
</feature>
<protein>
    <recommendedName>
        <fullName evidence="7">Structure-specific endonuclease subunit SLX4</fullName>
    </recommendedName>
</protein>
<dbReference type="GO" id="GO:0033557">
    <property type="term" value="C:Slx1-Slx4 complex"/>
    <property type="evidence" value="ECO:0007669"/>
    <property type="project" value="InterPro"/>
</dbReference>
<sequence>MLNYFICYIYIFYLLTIMHVLSKVPITPMAHYSDMDTPELKNKLNRFGVRPLPKRQMILKLKEIHQYTHQLVSSDSEDEAACVGQTVQVKTTSALAASRPGSNTSSTAASEESERYALEYYSDSDGGVSASQAASKLQSRLQAVRSFILADSELYNQILQYQPLVLSQLQGRLKEAGIRLGAAKLVDYLDSLCITFTTAKPGHAAPGRGRRKKAKVGVEKGRGRKKAVSSAL</sequence>
<reference evidence="10" key="3">
    <citation type="submission" date="2025-09" db="UniProtKB">
        <authorList>
            <consortium name="Ensembl"/>
        </authorList>
    </citation>
    <scope>IDENTIFICATION</scope>
</reference>
<keyword evidence="11" id="KW-1185">Reference proteome</keyword>
<evidence type="ECO:0000313" key="11">
    <source>
        <dbReference type="Proteomes" id="UP000265120"/>
    </source>
</evidence>
<organism evidence="10 11">
    <name type="scientific">Cynoglossus semilaevis</name>
    <name type="common">Tongue sole</name>
    <dbReference type="NCBI Taxonomy" id="244447"/>
    <lineage>
        <taxon>Eukaryota</taxon>
        <taxon>Metazoa</taxon>
        <taxon>Chordata</taxon>
        <taxon>Craniata</taxon>
        <taxon>Vertebrata</taxon>
        <taxon>Euteleostomi</taxon>
        <taxon>Actinopterygii</taxon>
        <taxon>Neopterygii</taxon>
        <taxon>Teleostei</taxon>
        <taxon>Neoteleostei</taxon>
        <taxon>Acanthomorphata</taxon>
        <taxon>Carangaria</taxon>
        <taxon>Pleuronectiformes</taxon>
        <taxon>Pleuronectoidei</taxon>
        <taxon>Cynoglossidae</taxon>
        <taxon>Cynoglossinae</taxon>
        <taxon>Cynoglossus</taxon>
    </lineage>
</organism>
<feature type="transmembrane region" description="Helical" evidence="9">
    <location>
        <begin position="7"/>
        <end position="26"/>
    </location>
</feature>
<evidence type="ECO:0000256" key="7">
    <source>
        <dbReference type="ARBA" id="ARBA00029496"/>
    </source>
</evidence>
<keyword evidence="6" id="KW-0539">Nucleus</keyword>
<dbReference type="PANTHER" id="PTHR21541:SF3">
    <property type="entry name" value="STRUCTURE-SPECIFIC ENDONUCLEASE SUBUNIT SLX4"/>
    <property type="match status" value="1"/>
</dbReference>
<evidence type="ECO:0000256" key="6">
    <source>
        <dbReference type="ARBA" id="ARBA00023242"/>
    </source>
</evidence>
<dbReference type="InterPro" id="IPR018574">
    <property type="entry name" value="Structure-sp_endonuc_su_Slx4"/>
</dbReference>
<evidence type="ECO:0000256" key="3">
    <source>
        <dbReference type="ARBA" id="ARBA00022763"/>
    </source>
</evidence>
<dbReference type="OMA" id="VCPAKHN"/>
<dbReference type="GO" id="GO:0006281">
    <property type="term" value="P:DNA repair"/>
    <property type="evidence" value="ECO:0007669"/>
    <property type="project" value="UniProtKB-KW"/>
</dbReference>
<dbReference type="CDD" id="cd22999">
    <property type="entry name" value="SAP_SLX4"/>
    <property type="match status" value="1"/>
</dbReference>
<dbReference type="Ensembl" id="ENSCSET00000018615.1">
    <property type="protein sequence ID" value="ENSCSEP00000018388.1"/>
    <property type="gene ID" value="ENSCSEG00000011802.1"/>
</dbReference>
<evidence type="ECO:0000256" key="8">
    <source>
        <dbReference type="SAM" id="MobiDB-lite"/>
    </source>
</evidence>
<reference evidence="10" key="2">
    <citation type="submission" date="2025-08" db="UniProtKB">
        <authorList>
            <consortium name="Ensembl"/>
        </authorList>
    </citation>
    <scope>IDENTIFICATION</scope>
</reference>